<dbReference type="AlphaFoldDB" id="A0AAJ0U641"/>
<dbReference type="PANTHER" id="PTHR34235">
    <property type="entry name" value="SLR1203 PROTEIN-RELATED"/>
    <property type="match status" value="1"/>
</dbReference>
<reference evidence="1" key="1">
    <citation type="submission" date="2017-08" db="EMBL/GenBank/DDBJ databases">
        <authorList>
            <person name="Imhoff J.F."/>
            <person name="Rahn T."/>
            <person name="Kuenzel S."/>
            <person name="Neulinger S.C."/>
        </authorList>
    </citation>
    <scope>NUCLEOTIDE SEQUENCE</scope>
    <source>
        <strain evidence="1">DSM 11080</strain>
    </source>
</reference>
<accession>A0AAJ0U641</accession>
<dbReference type="Proteomes" id="UP001296776">
    <property type="component" value="Unassembled WGS sequence"/>
</dbReference>
<proteinExistence type="predicted"/>
<evidence type="ECO:0000313" key="1">
    <source>
        <dbReference type="EMBL" id="MBK1705447.1"/>
    </source>
</evidence>
<name>A0AAJ0U641_9GAMM</name>
<dbReference type="Pfam" id="PF01724">
    <property type="entry name" value="DUF29"/>
    <property type="match status" value="1"/>
</dbReference>
<reference evidence="1" key="2">
    <citation type="journal article" date="2020" name="Microorganisms">
        <title>Osmotic Adaptation and Compatible Solute Biosynthesis of Phototrophic Bacteria as Revealed from Genome Analyses.</title>
        <authorList>
            <person name="Imhoff J.F."/>
            <person name="Rahn T."/>
            <person name="Kunzel S."/>
            <person name="Keller A."/>
            <person name="Neulinger S.C."/>
        </authorList>
    </citation>
    <scope>NUCLEOTIDE SEQUENCE</scope>
    <source>
        <strain evidence="1">DSM 11080</strain>
    </source>
</reference>
<evidence type="ECO:0008006" key="3">
    <source>
        <dbReference type="Google" id="ProtNLM"/>
    </source>
</evidence>
<dbReference type="EMBL" id="NRSJ01000022">
    <property type="protein sequence ID" value="MBK1705447.1"/>
    <property type="molecule type" value="Genomic_DNA"/>
</dbReference>
<keyword evidence="2" id="KW-1185">Reference proteome</keyword>
<gene>
    <name evidence="1" type="ORF">CKO40_13025</name>
</gene>
<comment type="caution">
    <text evidence="1">The sequence shown here is derived from an EMBL/GenBank/DDBJ whole genome shotgun (WGS) entry which is preliminary data.</text>
</comment>
<evidence type="ECO:0000313" key="2">
    <source>
        <dbReference type="Proteomes" id="UP001296776"/>
    </source>
</evidence>
<dbReference type="InterPro" id="IPR002636">
    <property type="entry name" value="DUF29"/>
</dbReference>
<organism evidence="1 2">
    <name type="scientific">Halochromatium glycolicum</name>
    <dbReference type="NCBI Taxonomy" id="85075"/>
    <lineage>
        <taxon>Bacteria</taxon>
        <taxon>Pseudomonadati</taxon>
        <taxon>Pseudomonadota</taxon>
        <taxon>Gammaproteobacteria</taxon>
        <taxon>Chromatiales</taxon>
        <taxon>Chromatiaceae</taxon>
        <taxon>Halochromatium</taxon>
    </lineage>
</organism>
<sequence length="143" mass="16865">MTNLYHTDLHEWANRQAQLLRSGRLDQADIELIAEEIESMGNNELRELEDRLAVLFSHLLKWRFQPGQRSRHWELTIKEERRRLRRHLARNPSLQQHLAQAREEAYGDAILEAASETGLAEHSFPEGCPFTPEQTLDDQWWPT</sequence>
<dbReference type="RefSeq" id="WP_200346661.1">
    <property type="nucleotide sequence ID" value="NZ_NRSJ01000022.1"/>
</dbReference>
<dbReference type="Gene3D" id="1.20.1220.20">
    <property type="entry name" value="Uncharcterised protein PF01724"/>
    <property type="match status" value="1"/>
</dbReference>
<protein>
    <recommendedName>
        <fullName evidence="3">DUF29 domain-containing protein</fullName>
    </recommendedName>
</protein>